<dbReference type="Gene3D" id="1.20.120.1240">
    <property type="entry name" value="Dynamin, middle domain"/>
    <property type="match status" value="1"/>
</dbReference>
<dbReference type="InterPro" id="IPR027417">
    <property type="entry name" value="P-loop_NTPase"/>
</dbReference>
<evidence type="ECO:0000256" key="4">
    <source>
        <dbReference type="ARBA" id="ARBA00023134"/>
    </source>
</evidence>
<comment type="similarity">
    <text evidence="5">Belongs to the TRAFAC class dynamin-like GTPase superfamily. Dynamin/Fzo/YdjA family.</text>
</comment>
<keyword evidence="2" id="KW-0963">Cytoplasm</keyword>
<keyword evidence="4 5" id="KW-0342">GTP-binding</keyword>
<proteinExistence type="inferred from homology"/>
<evidence type="ECO:0000313" key="8">
    <source>
        <dbReference type="EMBL" id="KAL1260057.1"/>
    </source>
</evidence>
<dbReference type="InterPro" id="IPR030381">
    <property type="entry name" value="G_DYNAMIN_dom"/>
</dbReference>
<dbReference type="InterPro" id="IPR020850">
    <property type="entry name" value="GED_dom"/>
</dbReference>
<organism evidence="8 9">
    <name type="scientific">Cirrhinus molitorella</name>
    <name type="common">mud carp</name>
    <dbReference type="NCBI Taxonomy" id="172907"/>
    <lineage>
        <taxon>Eukaryota</taxon>
        <taxon>Metazoa</taxon>
        <taxon>Chordata</taxon>
        <taxon>Craniata</taxon>
        <taxon>Vertebrata</taxon>
        <taxon>Euteleostomi</taxon>
        <taxon>Actinopterygii</taxon>
        <taxon>Neopterygii</taxon>
        <taxon>Teleostei</taxon>
        <taxon>Ostariophysi</taxon>
        <taxon>Cypriniformes</taxon>
        <taxon>Cyprinidae</taxon>
        <taxon>Labeoninae</taxon>
        <taxon>Labeonini</taxon>
        <taxon>Cirrhinus</taxon>
    </lineage>
</organism>
<gene>
    <name evidence="8" type="ORF">QQF64_007884</name>
</gene>
<evidence type="ECO:0000313" key="9">
    <source>
        <dbReference type="Proteomes" id="UP001558613"/>
    </source>
</evidence>
<dbReference type="PANTHER" id="PTHR11566">
    <property type="entry name" value="DYNAMIN"/>
    <property type="match status" value="1"/>
</dbReference>
<comment type="subcellular location">
    <subcellularLocation>
        <location evidence="1">Cytoplasm</location>
    </subcellularLocation>
</comment>
<dbReference type="InterPro" id="IPR022812">
    <property type="entry name" value="Dynamin"/>
</dbReference>
<sequence>MAAAPESAPVMAALPESAPVMAALPDSFLLFITYKRQTMHSQDEESSFSESQIHGAFHNHFTDSVQPLIELIDSLRLIGIDKDIDLPSIAVVGDQSSGKSSVLEALSGVGLPRGSGIVTRCPLELKLRKLRQGQWSGTISYRGHKETFYDPLMVDNLVRKAQNQLAGNTVGISDELITLEISSPNVCDLTLIDLPGITRVPVQDQPDDIGDQIKDLILKYIFKNETIILVVVPCNVDITTTEALRMAQHADPEGNRTLAILTKPDLIDQGAETDVLNIVLGKVVPLSKGYIIVRCRGQSDINNKIPLDKAIDKEIEFFTNHRYFSSLLNDDKASTKCLAKKLTKELVDHIKKSLPHLTEQINTKILGVREDLKIYDQGPPLEEEKMGPFLSKIIIEFSDQINELSRTGHSKNGNIHALLRPVFKKWDSHLRDTEVSFNAKVKEMIEKYNEMHRGRELLTFSDFAEFECVIKDHVAALQAPAMQTLKGVQEIVQNKFKEVCNLCFVQYPLLKNNVYKKIGEIQLKQEVKVEKRIKEFIDMEQLVFTQDKVFQKKLDESDIHQMTGLERYENLREDDMVLTSKGCALLDTRNLVPEKLALYYEIIYQRLTDYVPMLLILFMLKDAAKTLRHQMLEMRNGADVVELLKEDTDQGRRRADLKQRLERLTKAQELINTRR</sequence>
<dbReference type="SMART" id="SM00053">
    <property type="entry name" value="DYNc"/>
    <property type="match status" value="1"/>
</dbReference>
<dbReference type="SUPFAM" id="SSF52540">
    <property type="entry name" value="P-loop containing nucleoside triphosphate hydrolases"/>
    <property type="match status" value="1"/>
</dbReference>
<keyword evidence="3 5" id="KW-0547">Nucleotide-binding</keyword>
<keyword evidence="9" id="KW-1185">Reference proteome</keyword>
<evidence type="ECO:0000256" key="5">
    <source>
        <dbReference type="RuleBase" id="RU003932"/>
    </source>
</evidence>
<dbReference type="InterPro" id="IPR003130">
    <property type="entry name" value="GED"/>
</dbReference>
<dbReference type="PROSITE" id="PS00410">
    <property type="entry name" value="G_DYNAMIN_1"/>
    <property type="match status" value="1"/>
</dbReference>
<name>A0ABR3M4K2_9TELE</name>
<dbReference type="InterPro" id="IPR001401">
    <property type="entry name" value="Dynamin_GTPase"/>
</dbReference>
<dbReference type="InterPro" id="IPR019762">
    <property type="entry name" value="Dynamin_GTPase_CS"/>
</dbReference>
<accession>A0ABR3M4K2</accession>
<feature type="domain" description="Dynamin-type G" evidence="7">
    <location>
        <begin position="83"/>
        <end position="355"/>
    </location>
</feature>
<dbReference type="Pfam" id="PF01031">
    <property type="entry name" value="Dynamin_M"/>
    <property type="match status" value="1"/>
</dbReference>
<evidence type="ECO:0000259" key="7">
    <source>
        <dbReference type="PROSITE" id="PS51718"/>
    </source>
</evidence>
<dbReference type="Pfam" id="PF02212">
    <property type="entry name" value="GED"/>
    <property type="match status" value="1"/>
</dbReference>
<dbReference type="Pfam" id="PF00350">
    <property type="entry name" value="Dynamin_N"/>
    <property type="match status" value="1"/>
</dbReference>
<dbReference type="PROSITE" id="PS51388">
    <property type="entry name" value="GED"/>
    <property type="match status" value="1"/>
</dbReference>
<evidence type="ECO:0000256" key="3">
    <source>
        <dbReference type="ARBA" id="ARBA00022741"/>
    </source>
</evidence>
<evidence type="ECO:0000259" key="6">
    <source>
        <dbReference type="PROSITE" id="PS51388"/>
    </source>
</evidence>
<dbReference type="PRINTS" id="PR00195">
    <property type="entry name" value="DYNAMIN"/>
</dbReference>
<reference evidence="8 9" key="1">
    <citation type="submission" date="2023-09" db="EMBL/GenBank/DDBJ databases">
        <authorList>
            <person name="Wang M."/>
        </authorList>
    </citation>
    <scope>NUCLEOTIDE SEQUENCE [LARGE SCALE GENOMIC DNA]</scope>
    <source>
        <strain evidence="8">GT-2023</strain>
        <tissue evidence="8">Liver</tissue>
    </source>
</reference>
<dbReference type="InterPro" id="IPR000375">
    <property type="entry name" value="Dynamin_stalk"/>
</dbReference>
<dbReference type="CDD" id="cd08771">
    <property type="entry name" value="DLP_1"/>
    <property type="match status" value="1"/>
</dbReference>
<dbReference type="Gene3D" id="3.40.50.300">
    <property type="entry name" value="P-loop containing nucleotide triphosphate hydrolases"/>
    <property type="match status" value="1"/>
</dbReference>
<feature type="domain" description="GED" evidence="6">
    <location>
        <begin position="589"/>
        <end position="675"/>
    </location>
</feature>
<dbReference type="PROSITE" id="PS51718">
    <property type="entry name" value="G_DYNAMIN_2"/>
    <property type="match status" value="1"/>
</dbReference>
<dbReference type="SMART" id="SM00302">
    <property type="entry name" value="GED"/>
    <property type="match status" value="1"/>
</dbReference>
<dbReference type="PANTHER" id="PTHR11566:SF225">
    <property type="entry name" value="INTERFERON-INDUCED GTP-BINDING PROTEIN MX-RELATED"/>
    <property type="match status" value="1"/>
</dbReference>
<dbReference type="EMBL" id="JAYMGO010000015">
    <property type="protein sequence ID" value="KAL1260057.1"/>
    <property type="molecule type" value="Genomic_DNA"/>
</dbReference>
<evidence type="ECO:0000256" key="1">
    <source>
        <dbReference type="ARBA" id="ARBA00004496"/>
    </source>
</evidence>
<protein>
    <submittedName>
        <fullName evidence="8">Uncharacterized protein</fullName>
    </submittedName>
</protein>
<evidence type="ECO:0000256" key="2">
    <source>
        <dbReference type="ARBA" id="ARBA00022490"/>
    </source>
</evidence>
<dbReference type="InterPro" id="IPR045063">
    <property type="entry name" value="Dynamin_N"/>
</dbReference>
<comment type="caution">
    <text evidence="8">The sequence shown here is derived from an EMBL/GenBank/DDBJ whole genome shotgun (WGS) entry which is preliminary data.</text>
</comment>
<dbReference type="Proteomes" id="UP001558613">
    <property type="component" value="Unassembled WGS sequence"/>
</dbReference>